<dbReference type="AlphaFoldDB" id="A0A1H0L1V5"/>
<dbReference type="STRING" id="91360.SAMN05660330_00638"/>
<proteinExistence type="inferred from homology"/>
<evidence type="ECO:0000313" key="3">
    <source>
        <dbReference type="EMBL" id="SDO62199.1"/>
    </source>
</evidence>
<dbReference type="InterPro" id="IPR001920">
    <property type="entry name" value="Asp/Glu_race"/>
</dbReference>
<dbReference type="Proteomes" id="UP000199073">
    <property type="component" value="Unassembled WGS sequence"/>
</dbReference>
<evidence type="ECO:0000313" key="4">
    <source>
        <dbReference type="Proteomes" id="UP000199073"/>
    </source>
</evidence>
<accession>A0A1H0L1V5</accession>
<dbReference type="InterPro" id="IPR004380">
    <property type="entry name" value="Asp_race"/>
</dbReference>
<dbReference type="PANTHER" id="PTHR21198:SF7">
    <property type="entry name" value="ASPARTATE-GLUTAMATE RACEMASE FAMILY"/>
    <property type="match status" value="1"/>
</dbReference>
<protein>
    <submittedName>
        <fullName evidence="3">Aspartate racemase</fullName>
    </submittedName>
</protein>
<dbReference type="PANTHER" id="PTHR21198">
    <property type="entry name" value="GLUTAMATE RACEMASE"/>
    <property type="match status" value="1"/>
</dbReference>
<dbReference type="RefSeq" id="WP_092219723.1">
    <property type="nucleotide sequence ID" value="NZ_FNJI01000004.1"/>
</dbReference>
<dbReference type="InterPro" id="IPR015942">
    <property type="entry name" value="Asp/Glu/hydantoin_racemase"/>
</dbReference>
<sequence length="230" mass="25289">MKTIGMIGGMSWESTALYYTHVNEQIQRTLGGYHSARLILVNVDFQPFVDLMREGDWQEIEAQLAGAARTIERSGGDCLLICTNTMHKVADGVQAAVDIPLLHIADAAGAEIIRHGFRTVGLLGTRFTMEEKFYIDRLAQNFGLQVIVPSAEDRNVVDRVIFEELCHGRIVNESRTRYLRIIGELQAGGAEAIIAGCTEIGMLVGKSCLPVPLFDTTLLHAKQAVDFALS</sequence>
<dbReference type="Pfam" id="PF01177">
    <property type="entry name" value="Asp_Glu_race"/>
    <property type="match status" value="1"/>
</dbReference>
<dbReference type="Gene3D" id="3.40.50.1860">
    <property type="match status" value="2"/>
</dbReference>
<evidence type="ECO:0000256" key="1">
    <source>
        <dbReference type="ARBA" id="ARBA00007847"/>
    </source>
</evidence>
<dbReference type="OrthoDB" id="9803739at2"/>
<reference evidence="3 4" key="1">
    <citation type="submission" date="2016-10" db="EMBL/GenBank/DDBJ databases">
        <authorList>
            <person name="de Groot N.N."/>
        </authorList>
    </citation>
    <scope>NUCLEOTIDE SEQUENCE [LARGE SCALE GENOMIC DNA]</scope>
    <source>
        <strain evidence="3 4">DSM 12130</strain>
    </source>
</reference>
<dbReference type="SUPFAM" id="SSF53681">
    <property type="entry name" value="Aspartate/glutamate racemase"/>
    <property type="match status" value="2"/>
</dbReference>
<dbReference type="NCBIfam" id="TIGR00035">
    <property type="entry name" value="asp_race"/>
    <property type="match status" value="1"/>
</dbReference>
<gene>
    <name evidence="3" type="ORF">SAMN05660330_00638</name>
</gene>
<comment type="similarity">
    <text evidence="1">Belongs to the aspartate/glutamate racemases family.</text>
</comment>
<keyword evidence="4" id="KW-1185">Reference proteome</keyword>
<organism evidence="3 4">
    <name type="scientific">Desulforhopalus singaporensis</name>
    <dbReference type="NCBI Taxonomy" id="91360"/>
    <lineage>
        <taxon>Bacteria</taxon>
        <taxon>Pseudomonadati</taxon>
        <taxon>Thermodesulfobacteriota</taxon>
        <taxon>Desulfobulbia</taxon>
        <taxon>Desulfobulbales</taxon>
        <taxon>Desulfocapsaceae</taxon>
        <taxon>Desulforhopalus</taxon>
    </lineage>
</organism>
<dbReference type="GO" id="GO:0047661">
    <property type="term" value="F:amino-acid racemase activity"/>
    <property type="evidence" value="ECO:0007669"/>
    <property type="project" value="InterPro"/>
</dbReference>
<dbReference type="EMBL" id="FNJI01000004">
    <property type="protein sequence ID" value="SDO62199.1"/>
    <property type="molecule type" value="Genomic_DNA"/>
</dbReference>
<evidence type="ECO:0000256" key="2">
    <source>
        <dbReference type="ARBA" id="ARBA00023235"/>
    </source>
</evidence>
<keyword evidence="2" id="KW-0413">Isomerase</keyword>
<name>A0A1H0L1V5_9BACT</name>